<keyword evidence="2" id="KW-1185">Reference proteome</keyword>
<gene>
    <name evidence="1" type="ORF">SLS59_003213</name>
</gene>
<evidence type="ECO:0000313" key="2">
    <source>
        <dbReference type="Proteomes" id="UP001521222"/>
    </source>
</evidence>
<organism evidence="1 2">
    <name type="scientific">Nothophoma quercina</name>
    <dbReference type="NCBI Taxonomy" id="749835"/>
    <lineage>
        <taxon>Eukaryota</taxon>
        <taxon>Fungi</taxon>
        <taxon>Dikarya</taxon>
        <taxon>Ascomycota</taxon>
        <taxon>Pezizomycotina</taxon>
        <taxon>Dothideomycetes</taxon>
        <taxon>Pleosporomycetidae</taxon>
        <taxon>Pleosporales</taxon>
        <taxon>Pleosporineae</taxon>
        <taxon>Didymellaceae</taxon>
        <taxon>Nothophoma</taxon>
    </lineage>
</organism>
<dbReference type="EMBL" id="JAKIXB020000008">
    <property type="protein sequence ID" value="KAL1606088.1"/>
    <property type="molecule type" value="Genomic_DNA"/>
</dbReference>
<name>A0ABR3RPF6_9PLEO</name>
<accession>A0ABR3RPF6</accession>
<dbReference type="Proteomes" id="UP001521222">
    <property type="component" value="Unassembled WGS sequence"/>
</dbReference>
<proteinExistence type="predicted"/>
<reference evidence="1 2" key="1">
    <citation type="submission" date="2024-02" db="EMBL/GenBank/DDBJ databases">
        <title>De novo assembly and annotation of 12 fungi associated with fruit tree decline syndrome in Ontario, Canada.</title>
        <authorList>
            <person name="Sulman M."/>
            <person name="Ellouze W."/>
            <person name="Ilyukhin E."/>
        </authorList>
    </citation>
    <scope>NUCLEOTIDE SEQUENCE [LARGE SCALE GENOMIC DNA]</scope>
    <source>
        <strain evidence="1 2">M97-236</strain>
    </source>
</reference>
<comment type="caution">
    <text evidence="1">The sequence shown here is derived from an EMBL/GenBank/DDBJ whole genome shotgun (WGS) entry which is preliminary data.</text>
</comment>
<protein>
    <submittedName>
        <fullName evidence="1">Uncharacterized protein</fullName>
    </submittedName>
</protein>
<evidence type="ECO:0000313" key="1">
    <source>
        <dbReference type="EMBL" id="KAL1606088.1"/>
    </source>
</evidence>
<sequence>MQDSPWSLALIKDRVGPGIQRDITFGRIDPGAVELVRARVARWNALRYAKVRSPSRRFRDAVERVIDRNRRLRSDARVDTQPSRFRDAVKHVIDNNRRLRSLTEHSNIELPNAYTNDDTGVVSGADSAPSFPRSSVFDGAGFSEGTLPTTNKTADPADRLLIGKSDQDPLQTQGQYGYEDESEQIDDKQTTYSIESIFEDQRLAYLHEFTSRLTKDAEKLGHARLSELPASMLAKVLKEFAQRLHAEASTPFQWETSVILHRKQE</sequence>